<feature type="region of interest" description="Disordered" evidence="1">
    <location>
        <begin position="35"/>
        <end position="116"/>
    </location>
</feature>
<proteinExistence type="predicted"/>
<reference evidence="2" key="1">
    <citation type="journal article" date="2023" name="G3 (Bethesda)">
        <title>Whole genome assemblies of Zophobas morio and Tenebrio molitor.</title>
        <authorList>
            <person name="Kaur S."/>
            <person name="Stinson S.A."/>
            <person name="diCenzo G.C."/>
        </authorList>
    </citation>
    <scope>NUCLEOTIDE SEQUENCE</scope>
    <source>
        <strain evidence="2">QUZm001</strain>
    </source>
</reference>
<dbReference type="AlphaFoldDB" id="A0AA38J9K4"/>
<protein>
    <submittedName>
        <fullName evidence="2">Uncharacterized protein</fullName>
    </submittedName>
</protein>
<accession>A0AA38J9K4</accession>
<evidence type="ECO:0000313" key="2">
    <source>
        <dbReference type="EMBL" id="KAJ3666179.1"/>
    </source>
</evidence>
<name>A0AA38J9K4_9CUCU</name>
<sequence>MQQGITSPFDAGFFFFFFRRIPVVVTFKSLRDTLVARNPGKTQAAPDRTRRDGGPEPSPRQGRVSRSPEIGTNSGSRGGVCTGRPGELREGFRVGGLFKPSPVTNTLESPPFQPSR</sequence>
<gene>
    <name evidence="2" type="ORF">Zmor_001632</name>
</gene>
<dbReference type="Proteomes" id="UP001168821">
    <property type="component" value="Unassembled WGS sequence"/>
</dbReference>
<dbReference type="EMBL" id="JALNTZ010000001">
    <property type="protein sequence ID" value="KAJ3666179.1"/>
    <property type="molecule type" value="Genomic_DNA"/>
</dbReference>
<evidence type="ECO:0000313" key="3">
    <source>
        <dbReference type="Proteomes" id="UP001168821"/>
    </source>
</evidence>
<keyword evidence="3" id="KW-1185">Reference proteome</keyword>
<evidence type="ECO:0000256" key="1">
    <source>
        <dbReference type="SAM" id="MobiDB-lite"/>
    </source>
</evidence>
<comment type="caution">
    <text evidence="2">The sequence shown here is derived from an EMBL/GenBank/DDBJ whole genome shotgun (WGS) entry which is preliminary data.</text>
</comment>
<organism evidence="2 3">
    <name type="scientific">Zophobas morio</name>
    <dbReference type="NCBI Taxonomy" id="2755281"/>
    <lineage>
        <taxon>Eukaryota</taxon>
        <taxon>Metazoa</taxon>
        <taxon>Ecdysozoa</taxon>
        <taxon>Arthropoda</taxon>
        <taxon>Hexapoda</taxon>
        <taxon>Insecta</taxon>
        <taxon>Pterygota</taxon>
        <taxon>Neoptera</taxon>
        <taxon>Endopterygota</taxon>
        <taxon>Coleoptera</taxon>
        <taxon>Polyphaga</taxon>
        <taxon>Cucujiformia</taxon>
        <taxon>Tenebrionidae</taxon>
        <taxon>Zophobas</taxon>
    </lineage>
</organism>